<dbReference type="EMBL" id="LPUR01000001">
    <property type="protein sequence ID" value="KXH85834.1"/>
    <property type="molecule type" value="Genomic_DNA"/>
</dbReference>
<evidence type="ECO:0000313" key="3">
    <source>
        <dbReference type="EMBL" id="KXH85834.1"/>
    </source>
</evidence>
<evidence type="ECO:0000256" key="1">
    <source>
        <dbReference type="SAM" id="SignalP"/>
    </source>
</evidence>
<accession>A0A135WLP7</accession>
<gene>
    <name evidence="3" type="ORF">AU378_08860</name>
</gene>
<organism evidence="3 4">
    <name type="scientific">Chryseobacterium kwangjuense</name>
    <dbReference type="NCBI Taxonomy" id="267125"/>
    <lineage>
        <taxon>Bacteria</taxon>
        <taxon>Pseudomonadati</taxon>
        <taxon>Bacteroidota</taxon>
        <taxon>Flavobacteriia</taxon>
        <taxon>Flavobacteriales</taxon>
        <taxon>Weeksellaceae</taxon>
        <taxon>Chryseobacterium group</taxon>
        <taxon>Chryseobacterium</taxon>
    </lineage>
</organism>
<protein>
    <recommendedName>
        <fullName evidence="2">Outer membrane protein beta-barrel domain-containing protein</fullName>
    </recommendedName>
</protein>
<sequence length="695" mass="78868">MKKLICSVLFLAGVFVFSQENVKNDTISQADTKEIQEVIIKSQRKKQFADKAVYTFDKEALEKARYAKDLLRTLPELQLDPVSNTITSTKGGTSLFLINGVEATDLQIRSIPPSEVVKVEYYDIPPARWASRADMVVNIITKSNETGYVFGTDLMSGLTTGFINGSAYANFTKGKNNFGLEYSLNLRDYDNRKVRSIYDYDLNGEHYRSEENRKDHFGYTAQNIALRYTRLVPDNYAFQAKLTTDIFSRFSKGTGESIFTKDSSAEEHEMFKNNGSNYVIPKLDLYYSKKIGAKDELSLNLVGSHYKTNTTESAQEWIVPSGVSVYNNEMNLKTEQTNFVGELAHTHEFKAGKLASGYRISSTAISNDLNNLAGYSQYKVHYLEQYFYSEFSGKADQFSYRIGAGLTNIHNKSAENTFDEWSFTPKVILGYQLKSNQSLRFTSSYSPTSPWSSALSSNVVQLAPNIVQKGNPFLKSQQNFSNNLIYSFNNKKFDFNAALFYRYTDRVINQYYILDDTFGGYALTYENGKNAQRYGVQLTGSYKPFGSNVLVLKAVLTPTSETLRTSKGALIRNDYFANNFVVSSEYKSFSIQYMFNMPVYTLNGAFLNTNENQNHIFASYKLNSWSFTAGMYWLGMPSEYKTKSLPESLVDYNTHTRIMNNKSMFVLGVSFDFSKGKKTEIQRKLNNETAPAATF</sequence>
<evidence type="ECO:0000313" key="4">
    <source>
        <dbReference type="Proteomes" id="UP000070513"/>
    </source>
</evidence>
<dbReference type="InterPro" id="IPR041700">
    <property type="entry name" value="OMP_b-brl_3"/>
</dbReference>
<feature type="domain" description="Outer membrane protein beta-barrel" evidence="2">
    <location>
        <begin position="326"/>
        <end position="579"/>
    </location>
</feature>
<reference evidence="4" key="1">
    <citation type="submission" date="2015-12" db="EMBL/GenBank/DDBJ databases">
        <title>Genome sequence of a biocontrol rhizobacterium Chryseobacterium kwangjuense strain KJ1R5 isolated from pepper (Capsicum annuum L.).</title>
        <authorList>
            <person name="Jeong J.-J."/>
            <person name="Park H."/>
            <person name="Mannaa M."/>
            <person name="Sang M.K."/>
            <person name="Choi I.-G."/>
            <person name="Kim K.D."/>
        </authorList>
    </citation>
    <scope>NUCLEOTIDE SEQUENCE [LARGE SCALE GENOMIC DNA]</scope>
    <source>
        <strain evidence="4">KJ1R5</strain>
    </source>
</reference>
<dbReference type="InterPro" id="IPR037066">
    <property type="entry name" value="Plug_dom_sf"/>
</dbReference>
<dbReference type="SUPFAM" id="SSF56935">
    <property type="entry name" value="Porins"/>
    <property type="match status" value="1"/>
</dbReference>
<keyword evidence="1" id="KW-0732">Signal</keyword>
<reference evidence="3 4" key="2">
    <citation type="journal article" date="2016" name="Genome Announc.">
        <title>Draft Genome Sequence of a Biocontrol Rhizobacterium, Chryseobacterium kwangjuense Strain KJ1R5, Isolated from Pepper (Capsicum annuum).</title>
        <authorList>
            <person name="Jeong J.J."/>
            <person name="Park H."/>
            <person name="Park B.H."/>
            <person name="Mannaa M."/>
            <person name="Sang M.K."/>
            <person name="Choi I.G."/>
            <person name="Kim K.D."/>
        </authorList>
    </citation>
    <scope>NUCLEOTIDE SEQUENCE [LARGE SCALE GENOMIC DNA]</scope>
    <source>
        <strain evidence="3 4">KJ1R5</strain>
    </source>
</reference>
<dbReference type="Pfam" id="PF14905">
    <property type="entry name" value="OMP_b-brl_3"/>
    <property type="match status" value="1"/>
</dbReference>
<proteinExistence type="predicted"/>
<dbReference type="OrthoDB" id="1098137at2"/>
<evidence type="ECO:0000259" key="2">
    <source>
        <dbReference type="Pfam" id="PF14905"/>
    </source>
</evidence>
<feature type="chain" id="PRO_5007467911" description="Outer membrane protein beta-barrel domain-containing protein" evidence="1">
    <location>
        <begin position="19"/>
        <end position="695"/>
    </location>
</feature>
<feature type="signal peptide" evidence="1">
    <location>
        <begin position="1"/>
        <end position="18"/>
    </location>
</feature>
<dbReference type="Gene3D" id="2.170.130.10">
    <property type="entry name" value="TonB-dependent receptor, plug domain"/>
    <property type="match status" value="1"/>
</dbReference>
<dbReference type="Proteomes" id="UP000070513">
    <property type="component" value="Unassembled WGS sequence"/>
</dbReference>
<dbReference type="AlphaFoldDB" id="A0A135WLP7"/>
<dbReference type="RefSeq" id="WP_062650067.1">
    <property type="nucleotide sequence ID" value="NZ_LPUR01000001.1"/>
</dbReference>
<comment type="caution">
    <text evidence="3">The sequence shown here is derived from an EMBL/GenBank/DDBJ whole genome shotgun (WGS) entry which is preliminary data.</text>
</comment>
<name>A0A135WLP7_9FLAO</name>